<gene>
    <name evidence="4" type="ORF">EYW49_04600</name>
</gene>
<evidence type="ECO:0000259" key="3">
    <source>
        <dbReference type="PROSITE" id="PS51168"/>
    </source>
</evidence>
<evidence type="ECO:0000313" key="5">
    <source>
        <dbReference type="Proteomes" id="UP000292781"/>
    </source>
</evidence>
<evidence type="ECO:0000256" key="2">
    <source>
        <dbReference type="SAM" id="MobiDB-lite"/>
    </source>
</evidence>
<feature type="region of interest" description="Disordered" evidence="2">
    <location>
        <begin position="268"/>
        <end position="295"/>
    </location>
</feature>
<protein>
    <recommendedName>
        <fullName evidence="1">chorismate mutase</fullName>
        <ecNumber evidence="1">5.4.99.5</ecNumber>
    </recommendedName>
</protein>
<dbReference type="InterPro" id="IPR002701">
    <property type="entry name" value="CM_II_prokaryot"/>
</dbReference>
<comment type="caution">
    <text evidence="4">The sequence shown here is derived from an EMBL/GenBank/DDBJ whole genome shotgun (WGS) entry which is preliminary data.</text>
</comment>
<dbReference type="Proteomes" id="UP000292781">
    <property type="component" value="Unassembled WGS sequence"/>
</dbReference>
<dbReference type="OrthoDB" id="7268348at2"/>
<evidence type="ECO:0000256" key="1">
    <source>
        <dbReference type="ARBA" id="ARBA00012404"/>
    </source>
</evidence>
<evidence type="ECO:0000313" key="4">
    <source>
        <dbReference type="EMBL" id="TBW39954.1"/>
    </source>
</evidence>
<dbReference type="Pfam" id="PF01817">
    <property type="entry name" value="CM_2"/>
    <property type="match status" value="1"/>
</dbReference>
<feature type="domain" description="Chorismate mutase" evidence="3">
    <location>
        <begin position="5"/>
        <end position="96"/>
    </location>
</feature>
<dbReference type="EMBL" id="SJFN01000005">
    <property type="protein sequence ID" value="TBW39954.1"/>
    <property type="molecule type" value="Genomic_DNA"/>
</dbReference>
<organism evidence="4 5">
    <name type="scientific">Siculibacillus lacustris</name>
    <dbReference type="NCBI Taxonomy" id="1549641"/>
    <lineage>
        <taxon>Bacteria</taxon>
        <taxon>Pseudomonadati</taxon>
        <taxon>Pseudomonadota</taxon>
        <taxon>Alphaproteobacteria</taxon>
        <taxon>Hyphomicrobiales</taxon>
        <taxon>Ancalomicrobiaceae</taxon>
        <taxon>Siculibacillus</taxon>
    </lineage>
</organism>
<dbReference type="SUPFAM" id="SSF48600">
    <property type="entry name" value="Chorismate mutase II"/>
    <property type="match status" value="1"/>
</dbReference>
<dbReference type="AlphaFoldDB" id="A0A4V2KU44"/>
<reference evidence="4 5" key="1">
    <citation type="submission" date="2019-02" db="EMBL/GenBank/DDBJ databases">
        <title>Siculibacillus lacustris gen. nov., sp. nov., a new rosette-forming bacterium isolated from a freshwater crater lake (Lake St. Ana, Romania).</title>
        <authorList>
            <person name="Felfoldi T."/>
            <person name="Marton Z."/>
            <person name="Szabo A."/>
            <person name="Mentes A."/>
            <person name="Boka K."/>
            <person name="Marialigeti K."/>
            <person name="Mathe I."/>
            <person name="Koncz M."/>
            <person name="Schumann P."/>
            <person name="Toth E."/>
        </authorList>
    </citation>
    <scope>NUCLEOTIDE SEQUENCE [LARGE SCALE GENOMIC DNA]</scope>
    <source>
        <strain evidence="4 5">SA-279</strain>
    </source>
</reference>
<dbReference type="GO" id="GO:0004106">
    <property type="term" value="F:chorismate mutase activity"/>
    <property type="evidence" value="ECO:0007669"/>
    <property type="project" value="UniProtKB-EC"/>
</dbReference>
<proteinExistence type="predicted"/>
<dbReference type="InterPro" id="IPR036979">
    <property type="entry name" value="CM_dom_sf"/>
</dbReference>
<dbReference type="GO" id="GO:0046417">
    <property type="term" value="P:chorismate metabolic process"/>
    <property type="evidence" value="ECO:0007669"/>
    <property type="project" value="InterPro"/>
</dbReference>
<accession>A0A4V2KU44</accession>
<dbReference type="RefSeq" id="WP_131306686.1">
    <property type="nucleotide sequence ID" value="NZ_SJFN01000005.1"/>
</dbReference>
<keyword evidence="5" id="KW-1185">Reference proteome</keyword>
<name>A0A4V2KU44_9HYPH</name>
<dbReference type="PROSITE" id="PS51168">
    <property type="entry name" value="CHORISMATE_MUT_2"/>
    <property type="match status" value="1"/>
</dbReference>
<dbReference type="EC" id="5.4.99.5" evidence="1"/>
<dbReference type="Gene3D" id="1.20.59.10">
    <property type="entry name" value="Chorismate mutase"/>
    <property type="match status" value="1"/>
</dbReference>
<dbReference type="SMART" id="SM00830">
    <property type="entry name" value="CM_2"/>
    <property type="match status" value="1"/>
</dbReference>
<dbReference type="InterPro" id="IPR036263">
    <property type="entry name" value="Chorismate_II_sf"/>
</dbReference>
<sequence>MTETIDPGRRLAGLRREIDTIDEELHRLLVARSAIIDELIKVKGTVASGAAFRPAREADMMRRLVTRHRGILPIATVEHIWREIVSTFTFLQAHYEVYMDGGRDPVAMRDLARFYFGFTVPAHLVAGPEEVIDAVARSVSDLGIVRSAQPSWVGPWWHRLGGEGRPLVIARLPYILFPGRVADLAALVVSNPISEGVPPEVLIHAVVGVGDRDPSDALAAVGFELLARHDDEPRTEFLVAAPAAAGVEAIRAAFAAGGVEVREPRQVGGYPAPIRHPGPGAAGSTEVDGGVPAIR</sequence>